<dbReference type="STRING" id="553469.SAMN04487947_4158"/>
<protein>
    <recommendedName>
        <fullName evidence="5">CARDB protein</fullName>
    </recommendedName>
</protein>
<evidence type="ECO:0000256" key="1">
    <source>
        <dbReference type="SAM" id="MobiDB-lite"/>
    </source>
</evidence>
<feature type="compositionally biased region" description="Basic and acidic residues" evidence="1">
    <location>
        <begin position="557"/>
        <end position="572"/>
    </location>
</feature>
<dbReference type="OrthoDB" id="65070at2157"/>
<keyword evidence="2" id="KW-1133">Transmembrane helix</keyword>
<dbReference type="RefSeq" id="WP_089811274.1">
    <property type="nucleotide sequence ID" value="NZ_FOYT01000006.1"/>
</dbReference>
<evidence type="ECO:0008006" key="5">
    <source>
        <dbReference type="Google" id="ProtNLM"/>
    </source>
</evidence>
<dbReference type="Proteomes" id="UP000198531">
    <property type="component" value="Unassembled WGS sequence"/>
</dbReference>
<feature type="transmembrane region" description="Helical" evidence="2">
    <location>
        <begin position="518"/>
        <end position="537"/>
    </location>
</feature>
<keyword evidence="2" id="KW-0812">Transmembrane</keyword>
<dbReference type="InterPro" id="IPR013783">
    <property type="entry name" value="Ig-like_fold"/>
</dbReference>
<dbReference type="EMBL" id="FOYT01000006">
    <property type="protein sequence ID" value="SFR74911.1"/>
    <property type="molecule type" value="Genomic_DNA"/>
</dbReference>
<evidence type="ECO:0000313" key="3">
    <source>
        <dbReference type="EMBL" id="SFR74911.1"/>
    </source>
</evidence>
<name>A0A1I6J7L9_9EURY</name>
<reference evidence="4" key="1">
    <citation type="submission" date="2016-10" db="EMBL/GenBank/DDBJ databases">
        <authorList>
            <person name="Varghese N."/>
            <person name="Submissions S."/>
        </authorList>
    </citation>
    <scope>NUCLEOTIDE SEQUENCE [LARGE SCALE GENOMIC DNA]</scope>
    <source>
        <strain evidence="4">CGMCC 1.7736</strain>
    </source>
</reference>
<dbReference type="PANTHER" id="PTHR35902:SF6">
    <property type="entry name" value="CONSERVED WITHIN P. AEROPHILUM"/>
    <property type="match status" value="1"/>
</dbReference>
<dbReference type="PANTHER" id="PTHR35902">
    <property type="entry name" value="S-LAYER DOMAIN-LIKE PROTEIN-RELATED"/>
    <property type="match status" value="1"/>
</dbReference>
<sequence length="586" mass="58870">MNAARLLALVVAVSLLVPVGAVGGVPAVRLTVSDAVVAPATPVVGEQVTVTVTVANSVGSESAVSVDQLRLTDGDREVARATRVGALSPGDAVTVPLAASFAEAGPRVLTLSVVGTDANDRTVRVDRPVPVVVESAPPLVELAVAEAAVESESRLAVSLSNPTTAPMRNLVVAVNESLGQAVESRRTLPTLAAGETATLNLSVVPDEPGVRTASVDVTYTTASGVARTTTFARSVAVDPFVDDVGLAVVPVRPDEAADDATGGLGGLLGGLGGVAGVGGGGAVTTGGDGAADDPLPIRYEVTATNFGTVPVDSLVLAPTTENETLPRVRLPESLAPGESATATLDLSAVRAPATVTLDATYRAGVRAGETNATFRHTPAVADVRLTDLDVLRDGDAEGRVTVSGNVANLGDADLTGVVVAGVATDDVRPVYPHRDYFVGSLGGSDFAPFELTAAVNESAAAVPVRVTYRVDGERVERTVRVPLSDDDAEANGPLAASFGGGPVGDGAVGAVAGGTGGALFALVAGVLAVGLLGAGALRRGPVRGWIQRRRGSGDSGSSRRDDAEASRRDDAVTTRPDAFGPGRSEP</sequence>
<accession>A0A1I6J7L9</accession>
<evidence type="ECO:0000256" key="2">
    <source>
        <dbReference type="SAM" id="Phobius"/>
    </source>
</evidence>
<evidence type="ECO:0000313" key="4">
    <source>
        <dbReference type="Proteomes" id="UP000198531"/>
    </source>
</evidence>
<proteinExistence type="predicted"/>
<keyword evidence="4" id="KW-1185">Reference proteome</keyword>
<organism evidence="3 4">
    <name type="scientific">Halogeometricum rufum</name>
    <dbReference type="NCBI Taxonomy" id="553469"/>
    <lineage>
        <taxon>Archaea</taxon>
        <taxon>Methanobacteriati</taxon>
        <taxon>Methanobacteriota</taxon>
        <taxon>Stenosarchaea group</taxon>
        <taxon>Halobacteria</taxon>
        <taxon>Halobacteriales</taxon>
        <taxon>Haloferacaceae</taxon>
        <taxon>Halogeometricum</taxon>
    </lineage>
</organism>
<feature type="region of interest" description="Disordered" evidence="1">
    <location>
        <begin position="546"/>
        <end position="586"/>
    </location>
</feature>
<dbReference type="Gene3D" id="2.60.40.10">
    <property type="entry name" value="Immunoglobulins"/>
    <property type="match status" value="2"/>
</dbReference>
<dbReference type="AlphaFoldDB" id="A0A1I6J7L9"/>
<gene>
    <name evidence="3" type="ORF">SAMN04487947_4158</name>
</gene>
<keyword evidence="2" id="KW-0472">Membrane</keyword>